<proteinExistence type="inferred from homology"/>
<accession>A0A669E5B8</accession>
<dbReference type="Gene3D" id="3.40.50.300">
    <property type="entry name" value="P-loop containing nucleotide triphosphate hydrolases"/>
    <property type="match status" value="3"/>
</dbReference>
<keyword evidence="3" id="KW-0342">GTP-binding</keyword>
<keyword evidence="7" id="KW-1185">Reference proteome</keyword>
<feature type="domain" description="AIG1-type G" evidence="5">
    <location>
        <begin position="255"/>
        <end position="445"/>
    </location>
</feature>
<evidence type="ECO:0000259" key="5">
    <source>
        <dbReference type="PROSITE" id="PS51720"/>
    </source>
</evidence>
<feature type="region of interest" description="Disordered" evidence="4">
    <location>
        <begin position="701"/>
        <end position="794"/>
    </location>
</feature>
<dbReference type="PANTHER" id="PTHR10903">
    <property type="entry name" value="GTPASE, IMAP FAMILY MEMBER-RELATED"/>
    <property type="match status" value="1"/>
</dbReference>
<dbReference type="GO" id="GO:0005525">
    <property type="term" value="F:GTP binding"/>
    <property type="evidence" value="ECO:0007669"/>
    <property type="project" value="UniProtKB-KW"/>
</dbReference>
<dbReference type="PANTHER" id="PTHR10903:SF170">
    <property type="entry name" value="GTPASE IMAP FAMILY MEMBER 7"/>
    <property type="match status" value="1"/>
</dbReference>
<feature type="compositionally biased region" description="Basic and acidic residues" evidence="4">
    <location>
        <begin position="773"/>
        <end position="782"/>
    </location>
</feature>
<feature type="region of interest" description="Disordered" evidence="4">
    <location>
        <begin position="189"/>
        <end position="243"/>
    </location>
</feature>
<feature type="domain" description="AIG1-type G" evidence="5">
    <location>
        <begin position="480"/>
        <end position="681"/>
    </location>
</feature>
<keyword evidence="2" id="KW-0547">Nucleotide-binding</keyword>
<dbReference type="FunCoup" id="A0A669E5B8">
    <property type="interactions" value="23"/>
</dbReference>
<dbReference type="SUPFAM" id="SSF52540">
    <property type="entry name" value="P-loop containing nucleoside triphosphate hydrolases"/>
    <property type="match status" value="3"/>
</dbReference>
<feature type="compositionally biased region" description="Basic and acidic residues" evidence="4">
    <location>
        <begin position="701"/>
        <end position="766"/>
    </location>
</feature>
<protein>
    <submittedName>
        <fullName evidence="6">GTPase IMAP family member 8-like</fullName>
    </submittedName>
</protein>
<dbReference type="FunFam" id="3.40.50.300:FF:000366">
    <property type="entry name" value="GTPase, IMAP family member 2"/>
    <property type="match status" value="1"/>
</dbReference>
<organism evidence="6 7">
    <name type="scientific">Oreochromis niloticus</name>
    <name type="common">Nile tilapia</name>
    <name type="synonym">Tilapia nilotica</name>
    <dbReference type="NCBI Taxonomy" id="8128"/>
    <lineage>
        <taxon>Eukaryota</taxon>
        <taxon>Metazoa</taxon>
        <taxon>Chordata</taxon>
        <taxon>Craniata</taxon>
        <taxon>Vertebrata</taxon>
        <taxon>Euteleostomi</taxon>
        <taxon>Actinopterygii</taxon>
        <taxon>Neopterygii</taxon>
        <taxon>Teleostei</taxon>
        <taxon>Neoteleostei</taxon>
        <taxon>Acanthomorphata</taxon>
        <taxon>Ovalentaria</taxon>
        <taxon>Cichlomorphae</taxon>
        <taxon>Cichliformes</taxon>
        <taxon>Cichlidae</taxon>
        <taxon>African cichlids</taxon>
        <taxon>Pseudocrenilabrinae</taxon>
        <taxon>Oreochromini</taxon>
        <taxon>Oreochromis</taxon>
    </lineage>
</organism>
<evidence type="ECO:0000313" key="7">
    <source>
        <dbReference type="Proteomes" id="UP000005207"/>
    </source>
</evidence>
<sequence length="994" mass="116060">MAARASQFRIVIFGKNDNEKTALSNFITGKKNPIRQTLTKKSIVQGEWRKIPVTVAKTTDLFSLPVEKVKLEMKMCVARCPPGPNVLLLIVNPSDFTEDDRRTLKSILCLFGGDAFKYSMVITTQKGEAENSAMNQFIQNCRKRHCTLDFDKKDFLDSDRETLMGEMEKIVAYNRGGHLNYTETADLVEEPQEESGHGTEEPQIPNQNYSSNLELYDRPRVDKENPQSPRLISPLNPELNENPQASIKVPQSPKLKPLNLVLFGRFGVGKTSAANAILGERKVGSESFECVKNEAEVCGRLVSLVELPALYGKPQEDTKKEAFKSISLCDPEGVHAFILVLPLDPPTSEDKKEVETIKDTLRSQIDNYTMILFTVESDPTHPDVVKYVKTNREIQELVQSFFGRYIVFNINDQEQIPQLLDAVEKMKGEASTGFKITMIPKPRQKFQLPGLKPEVMSELKQKKHFQKIQKNRQIPIKEIENHLRIVLIGKTGSGKSATANTILGRDCFHSKASMKSVTKLCQKETTEINGHPVIVVDTPGLFDTSLSNDDVKQELVKCVTMLAPGPHVFLLVLQVGRFTEEEKQTVELIKNFFGKNSTNFIIILFTRGDDLKNQTVESYMEEDSEGFLKKLTAECRGRYHVFNNNDPSNRSQVSQLLTKIESMVRKNGGGYYTSEMFKEAEAAIQKEMQKIMKKKEEEIERQKKDLEKEHEKKLQEAQQKIEQERAAREKALQEKEELIKKEEEEKKRMEEKRAEEEKERKRREEIQQQQWVQKEKEIKSKPQEATYANQRNEEIRKEIEAWEKEQKEWEKKRLREEQLRLKEQARLEKLRAEYEQEKEEHERRRKEEDQLRKEQEEKEWRELQQNLKKQVDEMRRKNQEEARKQAEEFNEFRQRYTTDFAVVVAKHEREVENMKLKQQKNNDLMIQQLRRNKAYQKDFDLMKKRQEEEMNELKRYTPEPKQVDELQKAHEEEINEWIQEHVRIATENKSCSIL</sequence>
<dbReference type="InterPro" id="IPR027417">
    <property type="entry name" value="P-loop_NTPase"/>
</dbReference>
<feature type="compositionally biased region" description="Basic and acidic residues" evidence="4">
    <location>
        <begin position="215"/>
        <end position="225"/>
    </location>
</feature>
<name>A0A669E5B8_ORENI</name>
<dbReference type="GeneID" id="102079086"/>
<dbReference type="Proteomes" id="UP000005207">
    <property type="component" value="Linkage group LG12"/>
</dbReference>
<evidence type="ECO:0000256" key="1">
    <source>
        <dbReference type="ARBA" id="ARBA00008535"/>
    </source>
</evidence>
<evidence type="ECO:0000256" key="2">
    <source>
        <dbReference type="ARBA" id="ARBA00022741"/>
    </source>
</evidence>
<comment type="similarity">
    <text evidence="1">Belongs to the TRAFAC class TrmE-Era-EngA-EngB-Septin-like GTPase superfamily. AIG1/Toc34/Toc159-like paraseptin GTPase family. IAN subfamily.</text>
</comment>
<dbReference type="GeneTree" id="ENSGT00940000164100"/>
<evidence type="ECO:0000256" key="4">
    <source>
        <dbReference type="SAM" id="MobiDB-lite"/>
    </source>
</evidence>
<gene>
    <name evidence="6" type="primary">LOC102079086</name>
</gene>
<dbReference type="InterPro" id="IPR006703">
    <property type="entry name" value="G_AIG1"/>
</dbReference>
<dbReference type="CDD" id="cd01852">
    <property type="entry name" value="AIG1"/>
    <property type="match status" value="1"/>
</dbReference>
<dbReference type="RefSeq" id="XP_005451515.1">
    <property type="nucleotide sequence ID" value="XM_005451458.3"/>
</dbReference>
<dbReference type="InParanoid" id="A0A669E5B8"/>
<evidence type="ECO:0000313" key="6">
    <source>
        <dbReference type="Ensembl" id="ENSONIP00000067963.1"/>
    </source>
</evidence>
<reference evidence="7" key="1">
    <citation type="submission" date="2012-01" db="EMBL/GenBank/DDBJ databases">
        <title>The Genome Sequence of Oreochromis niloticus (Nile Tilapia).</title>
        <authorList>
            <consortium name="Broad Institute Genome Assembly Team"/>
            <consortium name="Broad Institute Sequencing Platform"/>
            <person name="Di Palma F."/>
            <person name="Johnson J."/>
            <person name="Lander E.S."/>
            <person name="Lindblad-Toh K."/>
        </authorList>
    </citation>
    <scope>NUCLEOTIDE SEQUENCE [LARGE SCALE GENOMIC DNA]</scope>
</reference>
<dbReference type="PROSITE" id="PS51720">
    <property type="entry name" value="G_AIG1"/>
    <property type="match status" value="2"/>
</dbReference>
<dbReference type="InterPro" id="IPR045058">
    <property type="entry name" value="GIMA/IAN/Toc"/>
</dbReference>
<feature type="compositionally biased region" description="Polar residues" evidence="4">
    <location>
        <begin position="204"/>
        <end position="213"/>
    </location>
</feature>
<dbReference type="KEGG" id="onl:102079086"/>
<evidence type="ECO:0000256" key="3">
    <source>
        <dbReference type="ARBA" id="ARBA00023134"/>
    </source>
</evidence>
<dbReference type="Ensembl" id="ENSONIT00000034206.1">
    <property type="protein sequence ID" value="ENSONIP00000067963.1"/>
    <property type="gene ID" value="ENSONIG00000028655.1"/>
</dbReference>
<dbReference type="Pfam" id="PF04548">
    <property type="entry name" value="AIG1"/>
    <property type="match status" value="3"/>
</dbReference>
<reference evidence="6" key="3">
    <citation type="submission" date="2025-09" db="UniProtKB">
        <authorList>
            <consortium name="Ensembl"/>
        </authorList>
    </citation>
    <scope>IDENTIFICATION</scope>
</reference>
<reference evidence="6" key="2">
    <citation type="submission" date="2025-08" db="UniProtKB">
        <authorList>
            <consortium name="Ensembl"/>
        </authorList>
    </citation>
    <scope>IDENTIFICATION</scope>
</reference>
<dbReference type="OrthoDB" id="8954335at2759"/>
<dbReference type="OMA" id="QFRIVIF"/>
<dbReference type="AlphaFoldDB" id="A0A669E5B8"/>